<dbReference type="PROSITE" id="PS00678">
    <property type="entry name" value="WD_REPEATS_1"/>
    <property type="match status" value="2"/>
</dbReference>
<evidence type="ECO:0000313" key="6">
    <source>
        <dbReference type="Proteomes" id="UP000193411"/>
    </source>
</evidence>
<comment type="caution">
    <text evidence="5">The sequence shown here is derived from an EMBL/GenBank/DDBJ whole genome shotgun (WGS) entry which is preliminary data.</text>
</comment>
<dbReference type="SMART" id="SM00320">
    <property type="entry name" value="WD40"/>
    <property type="match status" value="6"/>
</dbReference>
<reference evidence="5 6" key="1">
    <citation type="submission" date="2016-07" db="EMBL/GenBank/DDBJ databases">
        <title>Pervasive Adenine N6-methylation of Active Genes in Fungi.</title>
        <authorList>
            <consortium name="DOE Joint Genome Institute"/>
            <person name="Mondo S.J."/>
            <person name="Dannebaum R.O."/>
            <person name="Kuo R.C."/>
            <person name="Labutti K."/>
            <person name="Haridas S."/>
            <person name="Kuo A."/>
            <person name="Salamov A."/>
            <person name="Ahrendt S.R."/>
            <person name="Lipzen A."/>
            <person name="Sullivan W."/>
            <person name="Andreopoulos W.B."/>
            <person name="Clum A."/>
            <person name="Lindquist E."/>
            <person name="Daum C."/>
            <person name="Ramamoorthy G.K."/>
            <person name="Gryganskyi A."/>
            <person name="Culley D."/>
            <person name="Magnuson J.K."/>
            <person name="James T.Y."/>
            <person name="O'Malley M.A."/>
            <person name="Stajich J.E."/>
            <person name="Spatafora J.W."/>
            <person name="Visel A."/>
            <person name="Grigoriev I.V."/>
        </authorList>
    </citation>
    <scope>NUCLEOTIDE SEQUENCE [LARGE SCALE GENOMIC DNA]</scope>
    <source>
        <strain evidence="5 6">PL171</strain>
    </source>
</reference>
<keyword evidence="2" id="KW-0677">Repeat</keyword>
<name>A0A1Y2HYK2_9FUNG</name>
<dbReference type="PROSITE" id="PS50294">
    <property type="entry name" value="WD_REPEATS_REGION"/>
    <property type="match status" value="3"/>
</dbReference>
<feature type="repeat" description="WD" evidence="3">
    <location>
        <begin position="692"/>
        <end position="726"/>
    </location>
</feature>
<feature type="region of interest" description="Disordered" evidence="4">
    <location>
        <begin position="236"/>
        <end position="399"/>
    </location>
</feature>
<feature type="repeat" description="WD" evidence="3">
    <location>
        <begin position="740"/>
        <end position="780"/>
    </location>
</feature>
<dbReference type="EMBL" id="MCFL01000004">
    <property type="protein sequence ID" value="ORZ39705.1"/>
    <property type="molecule type" value="Genomic_DNA"/>
</dbReference>
<gene>
    <name evidence="5" type="ORF">BCR44DRAFT_1386745</name>
</gene>
<dbReference type="SUPFAM" id="SSF50978">
    <property type="entry name" value="WD40 repeat-like"/>
    <property type="match status" value="1"/>
</dbReference>
<proteinExistence type="predicted"/>
<dbReference type="PROSITE" id="PS50082">
    <property type="entry name" value="WD_REPEATS_2"/>
    <property type="match status" value="4"/>
</dbReference>
<dbReference type="InterPro" id="IPR020472">
    <property type="entry name" value="WD40_PAC1"/>
</dbReference>
<dbReference type="OrthoDB" id="538223at2759"/>
<dbReference type="Proteomes" id="UP000193411">
    <property type="component" value="Unassembled WGS sequence"/>
</dbReference>
<feature type="compositionally biased region" description="Low complexity" evidence="4">
    <location>
        <begin position="354"/>
        <end position="363"/>
    </location>
</feature>
<feature type="compositionally biased region" description="Basic and acidic residues" evidence="4">
    <location>
        <begin position="236"/>
        <end position="246"/>
    </location>
</feature>
<accession>A0A1Y2HYK2</accession>
<evidence type="ECO:0000256" key="3">
    <source>
        <dbReference type="PROSITE-ProRule" id="PRU00221"/>
    </source>
</evidence>
<dbReference type="Pfam" id="PF00400">
    <property type="entry name" value="WD40"/>
    <property type="match status" value="5"/>
</dbReference>
<feature type="compositionally biased region" description="Polar residues" evidence="4">
    <location>
        <begin position="318"/>
        <end position="337"/>
    </location>
</feature>
<protein>
    <submittedName>
        <fullName evidence="5">WD40-repeat-containing domain protein</fullName>
    </submittedName>
</protein>
<evidence type="ECO:0000256" key="4">
    <source>
        <dbReference type="SAM" id="MobiDB-lite"/>
    </source>
</evidence>
<dbReference type="InterPro" id="IPR001680">
    <property type="entry name" value="WD40_rpt"/>
</dbReference>
<sequence>MECLETLRALEAASTKLRTPFLAHLFRDFSPSHSTLVQHAMVGFHPRDRVGDVYDFRAAHHQFADWLFGWNVSELSENTANNTASPSRMGSAGAMPRDIDLTEASERQECLRLIETFTTQYTMAVRHLHRACIHLEERVPLIGKNLANLANGGDDGSGEHDDEHAVWGSAVGAGSGGPSLDNVKGVSRRGSMIVTPAGSNTHLASPLKSVPEAISGMVEADGGDARLEALLRSVERTLDDSPKAKNGDPSNASDAGSTSSLAPPIPPPVSKRKSVAPARRSSLRPPASEGSESDNSAPKSRRGSIAGNAPLPRIAASSKGTRVPSSSDVRSNPSRPGSTAARGRDTSPGRRRQPSASRPSSSSPTPPPLAGPSASSIPDQDVSSSNKPKPSAAPAKPTATTAIVPIRQLNDDEVLQNDLDLVFLDVSMTMDLYMASIISIVVVLSFAELLNDRALYSRFSAHAQHLCVQLVSTSIRITWDLVRRAVPATGAPTPTAAQLGDLGAFAQLMTLLLKTRAHKPGDQTFLAMSRLHAKLAVLHQVFVGVDVFLFPPLVPAHTGSLASAMLGGTSGVKSMSPTAFDNNIWATGGYDCKVRIWDMAEGGCLAQFAGHKSIVTDVHFIKNDAFIVSSSFDKTIKVWNAQTATCERTLAGHTDAITSCDVSPDARYILSGGLDTTLRLWEFVSGDCLAVVKKHTRYIKCVKFSPDGRYAASAGLDRRVYIWDVKILAYSKNITHIRCIEAHDDYILALDMARPSLLVTTSRDMFVKLWDYMSGHCIYQISLAPAWACTVAFGSDAELFAVGCFDNSVHVFKTKTSERVRMLKVLNSGVLAVRFPKRGYESVLVGTQEGFLQKLRL</sequence>
<dbReference type="CDD" id="cd00200">
    <property type="entry name" value="WD40"/>
    <property type="match status" value="1"/>
</dbReference>
<dbReference type="PRINTS" id="PR00320">
    <property type="entry name" value="GPROTEINBRPT"/>
</dbReference>
<keyword evidence="1 3" id="KW-0853">WD repeat</keyword>
<dbReference type="STRING" id="765915.A0A1Y2HYK2"/>
<dbReference type="InterPro" id="IPR015943">
    <property type="entry name" value="WD40/YVTN_repeat-like_dom_sf"/>
</dbReference>
<dbReference type="AlphaFoldDB" id="A0A1Y2HYK2"/>
<evidence type="ECO:0000256" key="1">
    <source>
        <dbReference type="ARBA" id="ARBA00022574"/>
    </source>
</evidence>
<organism evidence="5 6">
    <name type="scientific">Catenaria anguillulae PL171</name>
    <dbReference type="NCBI Taxonomy" id="765915"/>
    <lineage>
        <taxon>Eukaryota</taxon>
        <taxon>Fungi</taxon>
        <taxon>Fungi incertae sedis</taxon>
        <taxon>Blastocladiomycota</taxon>
        <taxon>Blastocladiomycetes</taxon>
        <taxon>Blastocladiales</taxon>
        <taxon>Catenariaceae</taxon>
        <taxon>Catenaria</taxon>
    </lineage>
</organism>
<keyword evidence="6" id="KW-1185">Reference proteome</keyword>
<feature type="compositionally biased region" description="Low complexity" evidence="4">
    <location>
        <begin position="371"/>
        <end position="399"/>
    </location>
</feature>
<feature type="repeat" description="WD" evidence="3">
    <location>
        <begin position="608"/>
        <end position="649"/>
    </location>
</feature>
<dbReference type="PANTHER" id="PTHR19848">
    <property type="entry name" value="WD40 REPEAT PROTEIN"/>
    <property type="match status" value="1"/>
</dbReference>
<dbReference type="Gene3D" id="2.130.10.10">
    <property type="entry name" value="YVTN repeat-like/Quinoprotein amine dehydrogenase"/>
    <property type="match status" value="2"/>
</dbReference>
<dbReference type="InterPro" id="IPR019775">
    <property type="entry name" value="WD40_repeat_CS"/>
</dbReference>
<dbReference type="InterPro" id="IPR036322">
    <property type="entry name" value="WD40_repeat_dom_sf"/>
</dbReference>
<feature type="compositionally biased region" description="Polar residues" evidence="4">
    <location>
        <begin position="248"/>
        <end position="261"/>
    </location>
</feature>
<evidence type="ECO:0000313" key="5">
    <source>
        <dbReference type="EMBL" id="ORZ39705.1"/>
    </source>
</evidence>
<evidence type="ECO:0000256" key="2">
    <source>
        <dbReference type="ARBA" id="ARBA00022737"/>
    </source>
</evidence>
<feature type="repeat" description="WD" evidence="3">
    <location>
        <begin position="650"/>
        <end position="691"/>
    </location>
</feature>
<dbReference type="PANTHER" id="PTHR19848:SF8">
    <property type="entry name" value="F-BOX AND WD REPEAT DOMAIN CONTAINING 7"/>
    <property type="match status" value="1"/>
</dbReference>